<accession>A0A158A5E8</accession>
<feature type="compositionally biased region" description="Low complexity" evidence="1">
    <location>
        <begin position="49"/>
        <end position="64"/>
    </location>
</feature>
<feature type="compositionally biased region" description="Polar residues" evidence="1">
    <location>
        <begin position="65"/>
        <end position="94"/>
    </location>
</feature>
<dbReference type="RefSeq" id="WP_087043554.1">
    <property type="nucleotide sequence ID" value="NZ_FCOB02000005.1"/>
</dbReference>
<evidence type="ECO:0000313" key="4">
    <source>
        <dbReference type="Proteomes" id="UP000054978"/>
    </source>
</evidence>
<evidence type="ECO:0000256" key="1">
    <source>
        <dbReference type="SAM" id="MobiDB-lite"/>
    </source>
</evidence>
<feature type="chain" id="PRO_5007620110" evidence="2">
    <location>
        <begin position="21"/>
        <end position="94"/>
    </location>
</feature>
<dbReference type="AlphaFoldDB" id="A0A158A5E8"/>
<feature type="region of interest" description="Disordered" evidence="1">
    <location>
        <begin position="23"/>
        <end position="94"/>
    </location>
</feature>
<name>A0A158A5E8_9BURK</name>
<protein>
    <submittedName>
        <fullName evidence="3">Uncharacterized protein</fullName>
    </submittedName>
</protein>
<feature type="compositionally biased region" description="Low complexity" evidence="1">
    <location>
        <begin position="27"/>
        <end position="36"/>
    </location>
</feature>
<reference evidence="3" key="1">
    <citation type="submission" date="2016-01" db="EMBL/GenBank/DDBJ databases">
        <authorList>
            <person name="Peeters C."/>
        </authorList>
    </citation>
    <scope>NUCLEOTIDE SEQUENCE [LARGE SCALE GENOMIC DNA]</scope>
    <source>
        <strain evidence="3">LMG 29326</strain>
    </source>
</reference>
<organism evidence="3 4">
    <name type="scientific">Caballeronia ptereochthonis</name>
    <dbReference type="NCBI Taxonomy" id="1777144"/>
    <lineage>
        <taxon>Bacteria</taxon>
        <taxon>Pseudomonadati</taxon>
        <taxon>Pseudomonadota</taxon>
        <taxon>Betaproteobacteria</taxon>
        <taxon>Burkholderiales</taxon>
        <taxon>Burkholderiaceae</taxon>
        <taxon>Caballeronia</taxon>
    </lineage>
</organism>
<evidence type="ECO:0000313" key="3">
    <source>
        <dbReference type="EMBL" id="SAK52915.1"/>
    </source>
</evidence>
<dbReference type="OrthoDB" id="9133480at2"/>
<dbReference type="EMBL" id="FCOB02000005">
    <property type="protein sequence ID" value="SAK52915.1"/>
    <property type="molecule type" value="Genomic_DNA"/>
</dbReference>
<evidence type="ECO:0000256" key="2">
    <source>
        <dbReference type="SAM" id="SignalP"/>
    </source>
</evidence>
<keyword evidence="4" id="KW-1185">Reference proteome</keyword>
<feature type="signal peptide" evidence="2">
    <location>
        <begin position="1"/>
        <end position="20"/>
    </location>
</feature>
<dbReference type="Proteomes" id="UP000054978">
    <property type="component" value="Unassembled WGS sequence"/>
</dbReference>
<sequence>MRATIVIGALVAIASTAAFGQEMSRDQLMQRQQQMQPGRNDTVPAPRAGDSSQGGVQSGSSSSGTLMQQREQGMSPSPSQGTPQNSQSTGTIKQ</sequence>
<keyword evidence="2" id="KW-0732">Signal</keyword>
<proteinExistence type="predicted"/>
<gene>
    <name evidence="3" type="ORF">AWB83_01331</name>
</gene>
<comment type="caution">
    <text evidence="3">The sequence shown here is derived from an EMBL/GenBank/DDBJ whole genome shotgun (WGS) entry which is preliminary data.</text>
</comment>